<reference evidence="2 3" key="1">
    <citation type="submission" date="2020-04" db="EMBL/GenBank/DDBJ databases">
        <title>Plant Genome Project.</title>
        <authorList>
            <person name="Zhang R.-G."/>
        </authorList>
    </citation>
    <scope>NUCLEOTIDE SEQUENCE [LARGE SCALE GENOMIC DNA]</scope>
    <source>
        <strain evidence="2">YNK0</strain>
        <tissue evidence="2">Leaf</tissue>
    </source>
</reference>
<dbReference type="Proteomes" id="UP000655225">
    <property type="component" value="Unassembled WGS sequence"/>
</dbReference>
<dbReference type="EMBL" id="JABCRI010000018">
    <property type="protein sequence ID" value="KAF8390242.1"/>
    <property type="molecule type" value="Genomic_DNA"/>
</dbReference>
<gene>
    <name evidence="2" type="ORF">HHK36_024767</name>
</gene>
<keyword evidence="3" id="KW-1185">Reference proteome</keyword>
<organism evidence="2 3">
    <name type="scientific">Tetracentron sinense</name>
    <name type="common">Spur-leaf</name>
    <dbReference type="NCBI Taxonomy" id="13715"/>
    <lineage>
        <taxon>Eukaryota</taxon>
        <taxon>Viridiplantae</taxon>
        <taxon>Streptophyta</taxon>
        <taxon>Embryophyta</taxon>
        <taxon>Tracheophyta</taxon>
        <taxon>Spermatophyta</taxon>
        <taxon>Magnoliopsida</taxon>
        <taxon>Trochodendrales</taxon>
        <taxon>Trochodendraceae</taxon>
        <taxon>Tetracentron</taxon>
    </lineage>
</organism>
<evidence type="ECO:0000313" key="2">
    <source>
        <dbReference type="EMBL" id="KAF8390242.1"/>
    </source>
</evidence>
<feature type="region of interest" description="Disordered" evidence="1">
    <location>
        <begin position="71"/>
        <end position="95"/>
    </location>
</feature>
<evidence type="ECO:0000313" key="3">
    <source>
        <dbReference type="Proteomes" id="UP000655225"/>
    </source>
</evidence>
<protein>
    <submittedName>
        <fullName evidence="2">Uncharacterized protein</fullName>
    </submittedName>
</protein>
<evidence type="ECO:0000256" key="1">
    <source>
        <dbReference type="SAM" id="MobiDB-lite"/>
    </source>
</evidence>
<name>A0A835D709_TETSI</name>
<dbReference type="AlphaFoldDB" id="A0A835D709"/>
<proteinExistence type="predicted"/>
<feature type="compositionally biased region" description="Basic and acidic residues" evidence="1">
    <location>
        <begin position="73"/>
        <end position="87"/>
    </location>
</feature>
<comment type="caution">
    <text evidence="2">The sequence shown here is derived from an EMBL/GenBank/DDBJ whole genome shotgun (WGS) entry which is preliminary data.</text>
</comment>
<accession>A0A835D709</accession>
<sequence length="95" mass="10563">MKEQMEADKTVVGEFSDAKHVRGMLIPTVRHPHFQFFFGMPLTSMASDLLSRSTATSVCSTREWVVRFNDGGGDLRADGGNAEKEASPEWPCSRK</sequence>